<feature type="compositionally biased region" description="Gly residues" evidence="1">
    <location>
        <begin position="24"/>
        <end position="33"/>
    </location>
</feature>
<evidence type="ECO:0008006" key="5">
    <source>
        <dbReference type="Google" id="ProtNLM"/>
    </source>
</evidence>
<protein>
    <recommendedName>
        <fullName evidence="5">DUF1236 domain-containing protein</fullName>
    </recommendedName>
</protein>
<feature type="compositionally biased region" description="Low complexity" evidence="1">
    <location>
        <begin position="141"/>
        <end position="156"/>
    </location>
</feature>
<evidence type="ECO:0000313" key="4">
    <source>
        <dbReference type="Proteomes" id="UP000076574"/>
    </source>
</evidence>
<dbReference type="InterPro" id="IPR009642">
    <property type="entry name" value="DUF1236"/>
</dbReference>
<gene>
    <name evidence="3" type="ORF">A4A58_19385</name>
</gene>
<dbReference type="Proteomes" id="UP000076574">
    <property type="component" value="Unassembled WGS sequence"/>
</dbReference>
<evidence type="ECO:0000256" key="2">
    <source>
        <dbReference type="SAM" id="SignalP"/>
    </source>
</evidence>
<evidence type="ECO:0000313" key="3">
    <source>
        <dbReference type="EMBL" id="KZD20397.1"/>
    </source>
</evidence>
<accession>A0A163X4C4</accession>
<name>A0A163X4C4_9BRAD</name>
<feature type="signal peptide" evidence="2">
    <location>
        <begin position="1"/>
        <end position="23"/>
    </location>
</feature>
<evidence type="ECO:0000256" key="1">
    <source>
        <dbReference type="SAM" id="MobiDB-lite"/>
    </source>
</evidence>
<dbReference type="Pfam" id="PF06823">
    <property type="entry name" value="DUF1236"/>
    <property type="match status" value="1"/>
</dbReference>
<keyword evidence="4" id="KW-1185">Reference proteome</keyword>
<sequence length="239" mass="24482">MNRRLMGSAAAIALIATTAFALAQGGGASGSKGGDAPAASAPRAGEAPSTNMPAAKGTASDGKSMTDTRSAPDAKAASDQKAAPAKPATTAQDKPAVAPSDKAETSAQERTDTKGAKSATDTKSTTDTKAATDAKTGDGKAGSASTTGNAATSATVALPAEKRTQITSAIRQEKVEEVRNVNFNISVGVTVPSTVRVHPLPTRVIEIYPEWRGYDFILVNGRYVILRPQTHEIVYIIEG</sequence>
<comment type="caution">
    <text evidence="3">The sequence shown here is derived from an EMBL/GenBank/DDBJ whole genome shotgun (WGS) entry which is preliminary data.</text>
</comment>
<dbReference type="AlphaFoldDB" id="A0A163X4C4"/>
<proteinExistence type="predicted"/>
<keyword evidence="2" id="KW-0732">Signal</keyword>
<dbReference type="EMBL" id="LVYV01000056">
    <property type="protein sequence ID" value="KZD20397.1"/>
    <property type="molecule type" value="Genomic_DNA"/>
</dbReference>
<reference evidence="3 4" key="1">
    <citation type="submission" date="2016-03" db="EMBL/GenBank/DDBJ databases">
        <title>Microsymbionts genomes from the relict species Vavilovia formosa (Stev.) Fed.</title>
        <authorList>
            <person name="Kopat V."/>
            <person name="Chirak E."/>
            <person name="Kimeklis A."/>
            <person name="Andronov E."/>
        </authorList>
    </citation>
    <scope>NUCLEOTIDE SEQUENCE [LARGE SCALE GENOMIC DNA]</scope>
    <source>
        <strain evidence="3 4">Vaf07</strain>
    </source>
</reference>
<feature type="region of interest" description="Disordered" evidence="1">
    <location>
        <begin position="24"/>
        <end position="156"/>
    </location>
</feature>
<feature type="compositionally biased region" description="Basic and acidic residues" evidence="1">
    <location>
        <begin position="124"/>
        <end position="138"/>
    </location>
</feature>
<feature type="chain" id="PRO_5007847380" description="DUF1236 domain-containing protein" evidence="2">
    <location>
        <begin position="24"/>
        <end position="239"/>
    </location>
</feature>
<dbReference type="OrthoDB" id="102964at2"/>
<feature type="compositionally biased region" description="Low complexity" evidence="1">
    <location>
        <begin position="79"/>
        <end position="96"/>
    </location>
</feature>
<organism evidence="3 4">
    <name type="scientific">Tardiphaga robiniae</name>
    <dbReference type="NCBI Taxonomy" id="943830"/>
    <lineage>
        <taxon>Bacteria</taxon>
        <taxon>Pseudomonadati</taxon>
        <taxon>Pseudomonadota</taxon>
        <taxon>Alphaproteobacteria</taxon>
        <taxon>Hyphomicrobiales</taxon>
        <taxon>Nitrobacteraceae</taxon>
        <taxon>Tardiphaga</taxon>
    </lineage>
</organism>
<feature type="compositionally biased region" description="Basic and acidic residues" evidence="1">
    <location>
        <begin position="101"/>
        <end position="115"/>
    </location>
</feature>
<feature type="compositionally biased region" description="Low complexity" evidence="1">
    <location>
        <begin position="34"/>
        <end position="48"/>
    </location>
</feature>
<feature type="compositionally biased region" description="Basic and acidic residues" evidence="1">
    <location>
        <begin position="64"/>
        <end position="78"/>
    </location>
</feature>